<name>A0A3P6GHM6_MESCO</name>
<dbReference type="Proteomes" id="UP000267029">
    <property type="component" value="Unassembled WGS sequence"/>
</dbReference>
<feature type="compositionally biased region" description="Basic and acidic residues" evidence="1">
    <location>
        <begin position="66"/>
        <end position="75"/>
    </location>
</feature>
<evidence type="ECO:0000256" key="1">
    <source>
        <dbReference type="SAM" id="MobiDB-lite"/>
    </source>
</evidence>
<feature type="compositionally biased region" description="Low complexity" evidence="1">
    <location>
        <begin position="277"/>
        <end position="286"/>
    </location>
</feature>
<feature type="region of interest" description="Disordered" evidence="1">
    <location>
        <begin position="28"/>
        <end position="143"/>
    </location>
</feature>
<feature type="compositionally biased region" description="Acidic residues" evidence="1">
    <location>
        <begin position="130"/>
        <end position="142"/>
    </location>
</feature>
<feature type="compositionally biased region" description="Low complexity" evidence="1">
    <location>
        <begin position="323"/>
        <end position="338"/>
    </location>
</feature>
<reference evidence="2 3" key="1">
    <citation type="submission" date="2018-10" db="EMBL/GenBank/DDBJ databases">
        <authorList>
            <consortium name="Pathogen Informatics"/>
        </authorList>
    </citation>
    <scope>NUCLEOTIDE SEQUENCE [LARGE SCALE GENOMIC DNA]</scope>
</reference>
<protein>
    <submittedName>
        <fullName evidence="2">Uncharacterized protein</fullName>
    </submittedName>
</protein>
<gene>
    <name evidence="2" type="ORF">MCOS_LOCUS4870</name>
</gene>
<keyword evidence="3" id="KW-1185">Reference proteome</keyword>
<organism evidence="2 3">
    <name type="scientific">Mesocestoides corti</name>
    <name type="common">Flatworm</name>
    <dbReference type="NCBI Taxonomy" id="53468"/>
    <lineage>
        <taxon>Eukaryota</taxon>
        <taxon>Metazoa</taxon>
        <taxon>Spiralia</taxon>
        <taxon>Lophotrochozoa</taxon>
        <taxon>Platyhelminthes</taxon>
        <taxon>Cestoda</taxon>
        <taxon>Eucestoda</taxon>
        <taxon>Cyclophyllidea</taxon>
        <taxon>Mesocestoididae</taxon>
        <taxon>Mesocestoides</taxon>
    </lineage>
</organism>
<accession>A0A3P6GHM6</accession>
<feature type="region of interest" description="Disordered" evidence="1">
    <location>
        <begin position="201"/>
        <end position="222"/>
    </location>
</feature>
<dbReference type="AlphaFoldDB" id="A0A3P6GHM6"/>
<sequence length="338" mass="35645">MVLAAALSDRFANDESLEAVASCSTIATACPGGIGDEKSPTSEGLDDSVTLVPPATEPTQCQGGDKASKTEQIAEKRKKKARNSSPANPGLFTSEEVNANGSSPPIAADNAAPQQEPRDVGKSAESTINVDDESSEDSDSDESSAFADYKMVFNLADYLPERGYTKVPPNQYVFKGAELPFEYEMAEDLLRSQGAISLLEESTSLASSPSTSSTTSCDQPSTGDVFMRHLLRRCAMDQELQRHREARRNGEVGDLEVIDCDLSSSPSSCGEAKTAEKPATTKASSAHQTEEEADALQPTTSTPPLTKRRRCSSEVAGDEDGDAAATAAASSTGKTVDV</sequence>
<feature type="compositionally biased region" description="Low complexity" evidence="1">
    <location>
        <begin position="201"/>
        <end position="216"/>
    </location>
</feature>
<dbReference type="STRING" id="53468.A0A3P6GHM6"/>
<proteinExistence type="predicted"/>
<dbReference type="EMBL" id="UXSR01002529">
    <property type="protein sequence ID" value="VDD78867.1"/>
    <property type="molecule type" value="Genomic_DNA"/>
</dbReference>
<evidence type="ECO:0000313" key="2">
    <source>
        <dbReference type="EMBL" id="VDD78867.1"/>
    </source>
</evidence>
<evidence type="ECO:0000313" key="3">
    <source>
        <dbReference type="Proteomes" id="UP000267029"/>
    </source>
</evidence>
<feature type="region of interest" description="Disordered" evidence="1">
    <location>
        <begin position="263"/>
        <end position="338"/>
    </location>
</feature>